<dbReference type="GO" id="GO:0006508">
    <property type="term" value="P:proteolysis"/>
    <property type="evidence" value="ECO:0007669"/>
    <property type="project" value="UniProtKB-KW"/>
</dbReference>
<dbReference type="EMBL" id="AHMY02000051">
    <property type="protein sequence ID" value="EKO14672.1"/>
    <property type="molecule type" value="Genomic_DNA"/>
</dbReference>
<evidence type="ECO:0000313" key="7">
    <source>
        <dbReference type="Proteomes" id="UP000006253"/>
    </source>
</evidence>
<dbReference type="InterPro" id="IPR047272">
    <property type="entry name" value="S49_SppA_C"/>
</dbReference>
<accession>A0A0E2B1N5</accession>
<keyword evidence="4" id="KW-0720">Serine protease</keyword>
<protein>
    <submittedName>
        <fullName evidence="6">Signal peptide peptidase SppA, 36K type</fullName>
        <ecNumber evidence="6">3.4.-.-</ecNumber>
    </submittedName>
</protein>
<comment type="similarity">
    <text evidence="1">Belongs to the peptidase S49 family.</text>
</comment>
<evidence type="ECO:0000259" key="5">
    <source>
        <dbReference type="Pfam" id="PF01343"/>
    </source>
</evidence>
<dbReference type="Proteomes" id="UP000006253">
    <property type="component" value="Unassembled WGS sequence"/>
</dbReference>
<dbReference type="InterPro" id="IPR004635">
    <property type="entry name" value="Pept_S49_SppA"/>
</dbReference>
<evidence type="ECO:0000256" key="1">
    <source>
        <dbReference type="ARBA" id="ARBA00008683"/>
    </source>
</evidence>
<evidence type="ECO:0000256" key="3">
    <source>
        <dbReference type="ARBA" id="ARBA00022801"/>
    </source>
</evidence>
<dbReference type="SUPFAM" id="SSF52096">
    <property type="entry name" value="ClpP/crotonase"/>
    <property type="match status" value="1"/>
</dbReference>
<sequence>MKHSILIWTQIFFLNLFFSNCYIPINTNLSGLLPSKTAELREKLISGQNEDKILIIPIDGVISDEGEKNFFGGQEDSILVEVKKQLELAELDPEIKAIILKINSPGGSVTASDIIYREILQFKAKKKIPVVSLFMDTAASGAYYISMATDLLIAHPTSVTGSIGVILSGINVKEGLDKLGVKDQSIRSGGNKTIGSPLEELSPEQRKLLQSIVDDLFEKFFDIVKKGRPGKNPSELRKIADGRIFTASQALQHGLIDKIGYFDNAVQETMALSNYKKTSGNTNPRIIYYSRNTEQRTNFYQIQSTELKPDSTISKILGTNRQVRFLYLWSY</sequence>
<dbReference type="GeneID" id="34315927"/>
<dbReference type="InterPro" id="IPR002142">
    <property type="entry name" value="Peptidase_S49"/>
</dbReference>
<proteinExistence type="inferred from homology"/>
<dbReference type="Pfam" id="PF01343">
    <property type="entry name" value="Peptidase_S49"/>
    <property type="match status" value="1"/>
</dbReference>
<dbReference type="Gene3D" id="3.90.226.10">
    <property type="entry name" value="2-enoyl-CoA Hydratase, Chain A, domain 1"/>
    <property type="match status" value="1"/>
</dbReference>
<dbReference type="NCBIfam" id="TIGR00706">
    <property type="entry name" value="SppA_dom"/>
    <property type="match status" value="1"/>
</dbReference>
<dbReference type="InterPro" id="IPR029045">
    <property type="entry name" value="ClpP/crotonase-like_dom_sf"/>
</dbReference>
<dbReference type="CDD" id="cd07023">
    <property type="entry name" value="S49_Sppa_N_C"/>
    <property type="match status" value="1"/>
</dbReference>
<evidence type="ECO:0000313" key="6">
    <source>
        <dbReference type="EMBL" id="EKO14672.1"/>
    </source>
</evidence>
<keyword evidence="3 6" id="KW-0378">Hydrolase</keyword>
<dbReference type="RefSeq" id="WP_004752198.1">
    <property type="nucleotide sequence ID" value="NZ_AHMY02000051.1"/>
</dbReference>
<keyword evidence="2" id="KW-0645">Protease</keyword>
<dbReference type="PANTHER" id="PTHR42987:SF4">
    <property type="entry name" value="PROTEASE SOHB-RELATED"/>
    <property type="match status" value="1"/>
</dbReference>
<feature type="domain" description="Peptidase S49" evidence="5">
    <location>
        <begin position="124"/>
        <end position="274"/>
    </location>
</feature>
<gene>
    <name evidence="6" type="primary">sppA_1</name>
    <name evidence="6" type="ORF">LEP1GSC081_1639</name>
</gene>
<evidence type="ECO:0000256" key="4">
    <source>
        <dbReference type="ARBA" id="ARBA00022825"/>
    </source>
</evidence>
<reference evidence="6 7" key="1">
    <citation type="submission" date="2012-10" db="EMBL/GenBank/DDBJ databases">
        <authorList>
            <person name="Harkins D.M."/>
            <person name="Durkin A.S."/>
            <person name="Brinkac L.M."/>
            <person name="Selengut J.D."/>
            <person name="Sanka R."/>
            <person name="DePew J."/>
            <person name="Purushe J."/>
            <person name="Peacock S.J."/>
            <person name="Thaipadungpanit J."/>
            <person name="Wuthiekanun V.W."/>
            <person name="Day N.P."/>
            <person name="Vinetz J.M."/>
            <person name="Sutton G.G."/>
            <person name="Nelson W.C."/>
            <person name="Fouts D.E."/>
        </authorList>
    </citation>
    <scope>NUCLEOTIDE SEQUENCE [LARGE SCALE GENOMIC DNA]</scope>
    <source>
        <strain evidence="6 7">H1</strain>
    </source>
</reference>
<organism evidence="6 7">
    <name type="scientific">Leptospira kirschneri str. H1</name>
    <dbReference type="NCBI Taxonomy" id="1049966"/>
    <lineage>
        <taxon>Bacteria</taxon>
        <taxon>Pseudomonadati</taxon>
        <taxon>Spirochaetota</taxon>
        <taxon>Spirochaetia</taxon>
        <taxon>Leptospirales</taxon>
        <taxon>Leptospiraceae</taxon>
        <taxon>Leptospira</taxon>
    </lineage>
</organism>
<dbReference type="EC" id="3.4.-.-" evidence="6"/>
<dbReference type="GO" id="GO:0008236">
    <property type="term" value="F:serine-type peptidase activity"/>
    <property type="evidence" value="ECO:0007669"/>
    <property type="project" value="UniProtKB-KW"/>
</dbReference>
<dbReference type="PANTHER" id="PTHR42987">
    <property type="entry name" value="PEPTIDASE S49"/>
    <property type="match status" value="1"/>
</dbReference>
<name>A0A0E2B1N5_9LEPT</name>
<evidence type="ECO:0000256" key="2">
    <source>
        <dbReference type="ARBA" id="ARBA00022670"/>
    </source>
</evidence>
<comment type="caution">
    <text evidence="6">The sequence shown here is derived from an EMBL/GenBank/DDBJ whole genome shotgun (WGS) entry which is preliminary data.</text>
</comment>
<dbReference type="AlphaFoldDB" id="A0A0E2B1N5"/>